<dbReference type="EMBL" id="CP118099">
    <property type="protein sequence ID" value="WDH75433.1"/>
    <property type="molecule type" value="Genomic_DNA"/>
</dbReference>
<evidence type="ECO:0000313" key="8">
    <source>
        <dbReference type="EMBL" id="WDH75433.1"/>
    </source>
</evidence>
<dbReference type="NCBIfam" id="NF002231">
    <property type="entry name" value="PRK01130.1"/>
    <property type="match status" value="1"/>
</dbReference>
<reference evidence="8 9" key="1">
    <citation type="submission" date="2023-02" db="EMBL/GenBank/DDBJ databases">
        <title>A bacterium isolated from plastisphere.</title>
        <authorList>
            <person name="Sun Y."/>
        </authorList>
    </citation>
    <scope>NUCLEOTIDE SEQUENCE [LARGE SCALE GENOMIC DNA]</scope>
    <source>
        <strain evidence="9">a-1</strain>
    </source>
</reference>
<evidence type="ECO:0000256" key="4">
    <source>
        <dbReference type="ARBA" id="ARBA00007439"/>
    </source>
</evidence>
<dbReference type="InterPro" id="IPR013785">
    <property type="entry name" value="Aldolase_TIM"/>
</dbReference>
<evidence type="ECO:0000256" key="6">
    <source>
        <dbReference type="ARBA" id="ARBA00023277"/>
    </source>
</evidence>
<dbReference type="Pfam" id="PF04131">
    <property type="entry name" value="NanE"/>
    <property type="match status" value="1"/>
</dbReference>
<comment type="catalytic activity">
    <reaction evidence="1 7">
        <text>an N-acyl-D-glucosamine 6-phosphate = an N-acyl-D-mannosamine 6-phosphate</text>
        <dbReference type="Rhea" id="RHEA:23932"/>
        <dbReference type="ChEBI" id="CHEBI:57599"/>
        <dbReference type="ChEBI" id="CHEBI:57666"/>
        <dbReference type="EC" id="5.1.3.9"/>
    </reaction>
</comment>
<dbReference type="CDD" id="cd04729">
    <property type="entry name" value="NanE"/>
    <property type="match status" value="1"/>
</dbReference>
<comment type="similarity">
    <text evidence="4 7">Belongs to the NanE family.</text>
</comment>
<dbReference type="Gene3D" id="3.20.20.70">
    <property type="entry name" value="Aldolase class I"/>
    <property type="match status" value="1"/>
</dbReference>
<keyword evidence="5 7" id="KW-0413">Isomerase</keyword>
<sequence length="230" mass="24898">MIEQLRSQLIVSCQALPDEPLHGSAIMARMAVAAKEGGASGIRANGIEDIQAIQSVVDLPIIGIIKREYDGSDVYITPTLEEVDALVSAGVDLIALDATHRARPDGSTIATLFPLLKEKYPNQRFMADCATLEDAVRAERLGFDVVAPTLYGYTAETVGKKVYEGDFQFLREMVQIVSIPVIAEGNVITPEHARRVLEIGAYAVVVGGAITRPQQIAKRFVEGIHSLSPR</sequence>
<dbReference type="Proteomes" id="UP001213680">
    <property type="component" value="Chromosome"/>
</dbReference>
<keyword evidence="6 7" id="KW-0119">Carbohydrate metabolism</keyword>
<dbReference type="PANTHER" id="PTHR36204:SF1">
    <property type="entry name" value="N-ACETYLMANNOSAMINE-6-PHOSPHATE 2-EPIMERASE-RELATED"/>
    <property type="match status" value="1"/>
</dbReference>
<name>A0ABY7WY34_9BACL</name>
<evidence type="ECO:0000256" key="1">
    <source>
        <dbReference type="ARBA" id="ARBA00000056"/>
    </source>
</evidence>
<protein>
    <recommendedName>
        <fullName evidence="7">Putative N-acetylmannosamine-6-phosphate 2-epimerase</fullName>
        <ecNumber evidence="7">5.1.3.9</ecNumber>
    </recommendedName>
    <alternativeName>
        <fullName evidence="7">ManNAc-6-P epimerase</fullName>
    </alternativeName>
</protein>
<comment type="function">
    <text evidence="2 7">Converts N-acetylmannosamine-6-phosphate (ManNAc-6-P) to N-acetylglucosamine-6-phosphate (GlcNAc-6-P).</text>
</comment>
<accession>A0ABY7WY34</accession>
<organism evidence="8 9">
    <name type="scientific">Exiguobacterium marinum</name>
    <dbReference type="NCBI Taxonomy" id="273528"/>
    <lineage>
        <taxon>Bacteria</taxon>
        <taxon>Bacillati</taxon>
        <taxon>Bacillota</taxon>
        <taxon>Bacilli</taxon>
        <taxon>Bacillales</taxon>
        <taxon>Bacillales Family XII. Incertae Sedis</taxon>
        <taxon>Exiguobacterium</taxon>
    </lineage>
</organism>
<dbReference type="HAMAP" id="MF_01235">
    <property type="entry name" value="ManNAc6P_epimer"/>
    <property type="match status" value="1"/>
</dbReference>
<dbReference type="InterPro" id="IPR011060">
    <property type="entry name" value="RibuloseP-bd_barrel"/>
</dbReference>
<evidence type="ECO:0000256" key="3">
    <source>
        <dbReference type="ARBA" id="ARBA00005081"/>
    </source>
</evidence>
<evidence type="ECO:0000313" key="9">
    <source>
        <dbReference type="Proteomes" id="UP001213680"/>
    </source>
</evidence>
<dbReference type="SUPFAM" id="SSF51366">
    <property type="entry name" value="Ribulose-phoshate binding barrel"/>
    <property type="match status" value="1"/>
</dbReference>
<dbReference type="RefSeq" id="WP_026825198.1">
    <property type="nucleotide sequence ID" value="NZ_CP118099.1"/>
</dbReference>
<evidence type="ECO:0000256" key="7">
    <source>
        <dbReference type="HAMAP-Rule" id="MF_01235"/>
    </source>
</evidence>
<dbReference type="EC" id="5.1.3.9" evidence="7"/>
<dbReference type="PANTHER" id="PTHR36204">
    <property type="entry name" value="N-ACETYLMANNOSAMINE-6-PHOSPHATE 2-EPIMERASE-RELATED"/>
    <property type="match status" value="1"/>
</dbReference>
<comment type="pathway">
    <text evidence="3 7">Amino-sugar metabolism; N-acetylneuraminate degradation; D-fructose 6-phosphate from N-acetylneuraminate: step 3/5.</text>
</comment>
<dbReference type="InterPro" id="IPR007260">
    <property type="entry name" value="NanE"/>
</dbReference>
<keyword evidence="9" id="KW-1185">Reference proteome</keyword>
<gene>
    <name evidence="7" type="primary">nanE</name>
    <name evidence="8" type="ORF">PTI97_11455</name>
</gene>
<evidence type="ECO:0000256" key="2">
    <source>
        <dbReference type="ARBA" id="ARBA00002147"/>
    </source>
</evidence>
<evidence type="ECO:0000256" key="5">
    <source>
        <dbReference type="ARBA" id="ARBA00023235"/>
    </source>
</evidence>
<proteinExistence type="inferred from homology"/>